<reference evidence="6" key="1">
    <citation type="submission" date="2025-08" db="UniProtKB">
        <authorList>
            <consortium name="RefSeq"/>
        </authorList>
    </citation>
    <scope>IDENTIFICATION</scope>
    <source>
        <tissue evidence="6">Silk gland</tissue>
    </source>
</reference>
<evidence type="ECO:0000256" key="1">
    <source>
        <dbReference type="ARBA" id="ARBA00022737"/>
    </source>
</evidence>
<name>A0A6J2JF70_BOMMA</name>
<dbReference type="CTD" id="131892018"/>
<evidence type="ECO:0000259" key="4">
    <source>
        <dbReference type="PROSITE" id="PS51549"/>
    </source>
</evidence>
<feature type="compositionally biased region" description="Basic and acidic residues" evidence="2">
    <location>
        <begin position="314"/>
        <end position="328"/>
    </location>
</feature>
<feature type="domain" description="DM13" evidence="4">
    <location>
        <begin position="142"/>
        <end position="248"/>
    </location>
</feature>
<evidence type="ECO:0000313" key="6">
    <source>
        <dbReference type="RefSeq" id="XP_028028126.1"/>
    </source>
</evidence>
<dbReference type="PROSITE" id="PS51549">
    <property type="entry name" value="DM13"/>
    <property type="match status" value="2"/>
</dbReference>
<dbReference type="InterPro" id="IPR052126">
    <property type="entry name" value="Spindle_Org/Thrombomodulin"/>
</dbReference>
<dbReference type="RefSeq" id="XP_028028126.1">
    <property type="nucleotide sequence ID" value="XM_028172325.1"/>
</dbReference>
<organism evidence="5 6">
    <name type="scientific">Bombyx mandarina</name>
    <name type="common">Wild silk moth</name>
    <name type="synonym">Wild silkworm</name>
    <dbReference type="NCBI Taxonomy" id="7092"/>
    <lineage>
        <taxon>Eukaryota</taxon>
        <taxon>Metazoa</taxon>
        <taxon>Ecdysozoa</taxon>
        <taxon>Arthropoda</taxon>
        <taxon>Hexapoda</taxon>
        <taxon>Insecta</taxon>
        <taxon>Pterygota</taxon>
        <taxon>Neoptera</taxon>
        <taxon>Endopterygota</taxon>
        <taxon>Lepidoptera</taxon>
        <taxon>Glossata</taxon>
        <taxon>Ditrysia</taxon>
        <taxon>Bombycoidea</taxon>
        <taxon>Bombycidae</taxon>
        <taxon>Bombycinae</taxon>
        <taxon>Bombyx</taxon>
    </lineage>
</organism>
<keyword evidence="5" id="KW-1185">Reference proteome</keyword>
<keyword evidence="1" id="KW-0677">Repeat</keyword>
<accession>A0A6J2JF70</accession>
<dbReference type="SMART" id="SM00686">
    <property type="entry name" value="DM13"/>
    <property type="match status" value="2"/>
</dbReference>
<protein>
    <submittedName>
        <fullName evidence="6">Protein Skeletor, isoforms B/C isoform X1</fullName>
    </submittedName>
</protein>
<dbReference type="OrthoDB" id="2448405at2759"/>
<keyword evidence="3" id="KW-0732">Signal</keyword>
<feature type="chain" id="PRO_5026790018" evidence="3">
    <location>
        <begin position="22"/>
        <end position="469"/>
    </location>
</feature>
<dbReference type="Pfam" id="PF10517">
    <property type="entry name" value="DM13"/>
    <property type="match status" value="2"/>
</dbReference>
<dbReference type="KEGG" id="bman:114241488"/>
<dbReference type="PANTHER" id="PTHR24036">
    <property type="entry name" value="SKELETOR-RELATED"/>
    <property type="match status" value="1"/>
</dbReference>
<evidence type="ECO:0000313" key="5">
    <source>
        <dbReference type="Proteomes" id="UP000504629"/>
    </source>
</evidence>
<evidence type="ECO:0000256" key="3">
    <source>
        <dbReference type="SAM" id="SignalP"/>
    </source>
</evidence>
<feature type="signal peptide" evidence="3">
    <location>
        <begin position="1"/>
        <end position="21"/>
    </location>
</feature>
<dbReference type="GeneID" id="114241488"/>
<proteinExistence type="predicted"/>
<dbReference type="Proteomes" id="UP000504629">
    <property type="component" value="Unplaced"/>
</dbReference>
<evidence type="ECO:0000256" key="2">
    <source>
        <dbReference type="SAM" id="MobiDB-lite"/>
    </source>
</evidence>
<feature type="region of interest" description="Disordered" evidence="2">
    <location>
        <begin position="313"/>
        <end position="343"/>
    </location>
</feature>
<dbReference type="InterPro" id="IPR019545">
    <property type="entry name" value="DM13_domain"/>
</dbReference>
<gene>
    <name evidence="6" type="primary">LOC114241488</name>
</gene>
<sequence length="469" mass="52665">MGSRSIALLLALGIAGGFAQARYYGKDLGPLSQLHHGVRGRVYAVDSKTLFIQDFHYDGEGPAAYFYVGKSKSPDAAGATRLRDERGGAGALRRYRGEPVTISLSDGLTLKDIRWFSVWCDEYAVNFGDVSIPRDLDYPKPAKVGALRGIHGVSSDQIIVVDAQTLLITNFSYDGEAPDAKFWVGRGDQPSPQGIRIPDENGKEDPLRKYDKKTIVLTLPGDLTVFDIGHFGVWCEAFTVDFGHITLPRAQVSNVPPSLKMLGVSPQSRNKALAAAERPTPKPTRKPLARLDATTYRPHLRLGTGLLQALTDQPEDHTSLHRRADDYTPPKQQLVDEPTKPSEQVLQGDTFIHQITPVYIQDFEHLSPDQQVSRQDEQQQDYTQQHQLAPQNYFQQPTYDYYRRQLIEQQDAYLRQQRYQQIPQYYQVTPAQYRVQNEPFQYSLLPRQAGGARPRGGSDDLDPRASGLQ</sequence>
<feature type="domain" description="DM13" evidence="4">
    <location>
        <begin position="16"/>
        <end position="133"/>
    </location>
</feature>
<feature type="region of interest" description="Disordered" evidence="2">
    <location>
        <begin position="446"/>
        <end position="469"/>
    </location>
</feature>
<dbReference type="PANTHER" id="PTHR24036:SF13">
    <property type="entry name" value="PROTEIN SKELETOR, ISOFORMS D_E"/>
    <property type="match status" value="1"/>
</dbReference>
<dbReference type="AlphaFoldDB" id="A0A6J2JF70"/>